<dbReference type="GO" id="GO:0006355">
    <property type="term" value="P:regulation of DNA-templated transcription"/>
    <property type="evidence" value="ECO:0007669"/>
    <property type="project" value="InterPro"/>
</dbReference>
<evidence type="ECO:0000256" key="1">
    <source>
        <dbReference type="ARBA" id="ARBA00022741"/>
    </source>
</evidence>
<dbReference type="InterPro" id="IPR025662">
    <property type="entry name" value="Sigma_54_int_dom_ATP-bd_1"/>
</dbReference>
<keyword evidence="3" id="KW-0805">Transcription regulation</keyword>
<dbReference type="InterPro" id="IPR003593">
    <property type="entry name" value="AAA+_ATPase"/>
</dbReference>
<dbReference type="Gene3D" id="1.10.10.60">
    <property type="entry name" value="Homeodomain-like"/>
    <property type="match status" value="1"/>
</dbReference>
<organism evidence="8 9">
    <name type="scientific">Azoarcus indigens</name>
    <dbReference type="NCBI Taxonomy" id="29545"/>
    <lineage>
        <taxon>Bacteria</taxon>
        <taxon>Pseudomonadati</taxon>
        <taxon>Pseudomonadota</taxon>
        <taxon>Betaproteobacteria</taxon>
        <taxon>Rhodocyclales</taxon>
        <taxon>Zoogloeaceae</taxon>
        <taxon>Azoarcus</taxon>
    </lineage>
</organism>
<dbReference type="PROSITE" id="PS00676">
    <property type="entry name" value="SIGMA54_INTERACT_2"/>
    <property type="match status" value="1"/>
</dbReference>
<dbReference type="PANTHER" id="PTHR32071:SF77">
    <property type="entry name" value="TRANSCRIPTIONAL REGULATORY PROTEIN"/>
    <property type="match status" value="1"/>
</dbReference>
<dbReference type="Proteomes" id="UP000295129">
    <property type="component" value="Unassembled WGS sequence"/>
</dbReference>
<dbReference type="Pfam" id="PF01590">
    <property type="entry name" value="GAF"/>
    <property type="match status" value="1"/>
</dbReference>
<gene>
    <name evidence="8" type="ORF">C7389_11933</name>
</gene>
<evidence type="ECO:0000259" key="7">
    <source>
        <dbReference type="PROSITE" id="PS50045"/>
    </source>
</evidence>
<evidence type="ECO:0000256" key="4">
    <source>
        <dbReference type="ARBA" id="ARBA00023125"/>
    </source>
</evidence>
<feature type="domain" description="Sigma-54 factor interaction" evidence="7">
    <location>
        <begin position="345"/>
        <end position="575"/>
    </location>
</feature>
<dbReference type="CDD" id="cd00009">
    <property type="entry name" value="AAA"/>
    <property type="match status" value="1"/>
</dbReference>
<dbReference type="GO" id="GO:0005524">
    <property type="term" value="F:ATP binding"/>
    <property type="evidence" value="ECO:0007669"/>
    <property type="project" value="UniProtKB-KW"/>
</dbReference>
<evidence type="ECO:0000256" key="2">
    <source>
        <dbReference type="ARBA" id="ARBA00022840"/>
    </source>
</evidence>
<keyword evidence="4" id="KW-0238">DNA-binding</keyword>
<dbReference type="Gene3D" id="3.40.50.300">
    <property type="entry name" value="P-loop containing nucleotide triphosphate hydrolases"/>
    <property type="match status" value="1"/>
</dbReference>
<dbReference type="InterPro" id="IPR025944">
    <property type="entry name" value="Sigma_54_int_dom_CS"/>
</dbReference>
<dbReference type="PRINTS" id="PR01590">
    <property type="entry name" value="HTHFIS"/>
</dbReference>
<dbReference type="SMART" id="SM00382">
    <property type="entry name" value="AAA"/>
    <property type="match status" value="1"/>
</dbReference>
<keyword evidence="9" id="KW-1185">Reference proteome</keyword>
<comment type="caution">
    <text evidence="8">The sequence shown here is derived from an EMBL/GenBank/DDBJ whole genome shotgun (WGS) entry which is preliminary data.</text>
</comment>
<evidence type="ECO:0000256" key="3">
    <source>
        <dbReference type="ARBA" id="ARBA00023015"/>
    </source>
</evidence>
<dbReference type="Gene3D" id="1.10.8.60">
    <property type="match status" value="1"/>
</dbReference>
<dbReference type="GO" id="GO:0043565">
    <property type="term" value="F:sequence-specific DNA binding"/>
    <property type="evidence" value="ECO:0007669"/>
    <property type="project" value="InterPro"/>
</dbReference>
<proteinExistence type="predicted"/>
<dbReference type="PROSITE" id="PS00688">
    <property type="entry name" value="SIGMA54_INTERACT_3"/>
    <property type="match status" value="1"/>
</dbReference>
<dbReference type="FunFam" id="3.40.50.300:FF:000006">
    <property type="entry name" value="DNA-binding transcriptional regulator NtrC"/>
    <property type="match status" value="1"/>
</dbReference>
<dbReference type="InterPro" id="IPR003018">
    <property type="entry name" value="GAF"/>
</dbReference>
<dbReference type="InterPro" id="IPR027417">
    <property type="entry name" value="P-loop_NTPase"/>
</dbReference>
<dbReference type="AlphaFoldDB" id="A0A4R6DRE5"/>
<accession>A0A4R6DRE5</accession>
<dbReference type="EMBL" id="SNVV01000019">
    <property type="protein sequence ID" value="TDN47523.1"/>
    <property type="molecule type" value="Genomic_DNA"/>
</dbReference>
<dbReference type="Pfam" id="PF00158">
    <property type="entry name" value="Sigma54_activat"/>
    <property type="match status" value="1"/>
</dbReference>
<dbReference type="SUPFAM" id="SSF46689">
    <property type="entry name" value="Homeodomain-like"/>
    <property type="match status" value="1"/>
</dbReference>
<dbReference type="InterPro" id="IPR029016">
    <property type="entry name" value="GAF-like_dom_sf"/>
</dbReference>
<dbReference type="Pfam" id="PF02954">
    <property type="entry name" value="HTH_8"/>
    <property type="match status" value="1"/>
</dbReference>
<dbReference type="SUPFAM" id="SSF55781">
    <property type="entry name" value="GAF domain-like"/>
    <property type="match status" value="1"/>
</dbReference>
<dbReference type="PROSITE" id="PS00675">
    <property type="entry name" value="SIGMA54_INTERACT_1"/>
    <property type="match status" value="1"/>
</dbReference>
<dbReference type="InterPro" id="IPR025943">
    <property type="entry name" value="Sigma_54_int_dom_ATP-bd_2"/>
</dbReference>
<evidence type="ECO:0000313" key="9">
    <source>
        <dbReference type="Proteomes" id="UP000295129"/>
    </source>
</evidence>
<dbReference type="InterPro" id="IPR002078">
    <property type="entry name" value="Sigma_54_int"/>
</dbReference>
<dbReference type="Pfam" id="PF25601">
    <property type="entry name" value="AAA_lid_14"/>
    <property type="match status" value="1"/>
</dbReference>
<evidence type="ECO:0000256" key="6">
    <source>
        <dbReference type="SAM" id="MobiDB-lite"/>
    </source>
</evidence>
<keyword evidence="1" id="KW-0547">Nucleotide-binding</keyword>
<dbReference type="InterPro" id="IPR058031">
    <property type="entry name" value="AAA_lid_NorR"/>
</dbReference>
<reference evidence="8 9" key="1">
    <citation type="submission" date="2019-03" db="EMBL/GenBank/DDBJ databases">
        <title>Genomic Encyclopedia of Type Strains, Phase IV (KMG-IV): sequencing the most valuable type-strain genomes for metagenomic binning, comparative biology and taxonomic classification.</title>
        <authorList>
            <person name="Goeker M."/>
        </authorList>
    </citation>
    <scope>NUCLEOTIDE SEQUENCE [LARGE SCALE GENOMIC DNA]</scope>
    <source>
        <strain evidence="8 9">DSM 12121</strain>
    </source>
</reference>
<dbReference type="SUPFAM" id="SSF52540">
    <property type="entry name" value="P-loop containing nucleoside triphosphate hydrolases"/>
    <property type="match status" value="1"/>
</dbReference>
<dbReference type="PANTHER" id="PTHR32071">
    <property type="entry name" value="TRANSCRIPTIONAL REGULATORY PROTEIN"/>
    <property type="match status" value="1"/>
</dbReference>
<evidence type="ECO:0000256" key="5">
    <source>
        <dbReference type="ARBA" id="ARBA00023163"/>
    </source>
</evidence>
<keyword evidence="5" id="KW-0804">Transcription</keyword>
<dbReference type="PROSITE" id="PS50045">
    <property type="entry name" value="SIGMA54_INTERACT_4"/>
    <property type="match status" value="1"/>
</dbReference>
<feature type="region of interest" description="Disordered" evidence="6">
    <location>
        <begin position="314"/>
        <end position="334"/>
    </location>
</feature>
<dbReference type="InterPro" id="IPR002197">
    <property type="entry name" value="HTH_Fis"/>
</dbReference>
<sequence>MGQFPTPETQVMRLAELRRRFLELGQVPEDGLTPTVLKSWQRCRELGVAAGDRHEQGGTGRAGLSEARERSESLLNHASGIMEHIFEQIRASGSMVLLADAEGLILHGLGDPDFVGRANRVALQPGASWSETDRGTNAIGTALAEGAAVEVFGHEHYLERNGVLTCSAAPVFDPSGLLLGVLDISADYRNYQRHTLGLVRLAVRLLERRLFEAEHARQILLGFHSRPECVGGLQEAMLAVAADGEIIAADAAARELLGPLLASGRGTAFGNVFKTAFGIAMDRGARDPSSLLALELRNGATVYARLRTTLLWPGSRSERPAGERNGTAAQAPRAQGVAATTLHTLATGDAGLQRALDRAARTLGKDIPLLIQGESGVGKELFARAVHNSGPRRDGPFVAVNCAAIPENLIESELFGYTGGAFTGARREGAVGRIQQAHGGTLFLDEIGDMPLGMQARLLRVLQERCVTPVGASRQVAVDISLVCATHRLLREAVRDGSFREDLYYRVNGLTVTLPPLRERSDIGALVDKLLADELADAGFRRKVVVGEEVMRFFEGYAWPGNVRQLHNVIRVAVALLDEDETEILPQHLPEELFGADPADLRRPAALAESPLPGYGRPASGGAAVGRSLDEVERETIAAVMQEVGGNVSAAARRLGISRNTLYRKLGRNP</sequence>
<evidence type="ECO:0000313" key="8">
    <source>
        <dbReference type="EMBL" id="TDN47523.1"/>
    </source>
</evidence>
<name>A0A4R6DRE5_9RHOO</name>
<protein>
    <submittedName>
        <fullName evidence="8">GAF modulated Fis family sigma54 specific transcriptional regulator</fullName>
    </submittedName>
</protein>
<dbReference type="OrthoDB" id="9761705at2"/>
<dbReference type="RefSeq" id="WP_133594099.1">
    <property type="nucleotide sequence ID" value="NZ_SNVV01000019.1"/>
</dbReference>
<dbReference type="InterPro" id="IPR009057">
    <property type="entry name" value="Homeodomain-like_sf"/>
</dbReference>
<keyword evidence="2" id="KW-0067">ATP-binding</keyword>
<dbReference type="Gene3D" id="3.30.450.40">
    <property type="match status" value="1"/>
</dbReference>